<organism evidence="1 2">
    <name type="scientific">Candidatus Blackburnbacteria bacterium RIFCSPLOWO2_01_FULL_40_20</name>
    <dbReference type="NCBI Taxonomy" id="1797519"/>
    <lineage>
        <taxon>Bacteria</taxon>
        <taxon>Candidatus Blackburniibacteriota</taxon>
    </lineage>
</organism>
<evidence type="ECO:0000313" key="1">
    <source>
        <dbReference type="EMBL" id="OGY12536.1"/>
    </source>
</evidence>
<evidence type="ECO:0000313" key="2">
    <source>
        <dbReference type="Proteomes" id="UP000178659"/>
    </source>
</evidence>
<accession>A0A1G1VB04</accession>
<dbReference type="AlphaFoldDB" id="A0A1G1VB04"/>
<comment type="caution">
    <text evidence="1">The sequence shown here is derived from an EMBL/GenBank/DDBJ whole genome shotgun (WGS) entry which is preliminary data.</text>
</comment>
<protein>
    <recommendedName>
        <fullName evidence="3">HEPN domain-containing protein</fullName>
    </recommendedName>
</protein>
<dbReference type="Proteomes" id="UP000178659">
    <property type="component" value="Unassembled WGS sequence"/>
</dbReference>
<sequence>MDIQEIKQKVWWSYLEEGQRCLIEESLLLLAREENGVDNFHDYAFIAFPIAKAYEGFLKKLFLDLGLINKFQYESDHFRIGKSLNPGLPKRFRNDSWVYDDLTKLCQSAQLPQFLWNVWKESRNIIFHWFPKEKNFIDLAQARKRVELVIEAIEMSLLECNILPREHRFS</sequence>
<gene>
    <name evidence="1" type="ORF">A3A77_01020</name>
</gene>
<name>A0A1G1VB04_9BACT</name>
<reference evidence="1 2" key="1">
    <citation type="journal article" date="2016" name="Nat. Commun.">
        <title>Thousands of microbial genomes shed light on interconnected biogeochemical processes in an aquifer system.</title>
        <authorList>
            <person name="Anantharaman K."/>
            <person name="Brown C.T."/>
            <person name="Hug L.A."/>
            <person name="Sharon I."/>
            <person name="Castelle C.J."/>
            <person name="Probst A.J."/>
            <person name="Thomas B.C."/>
            <person name="Singh A."/>
            <person name="Wilkins M.J."/>
            <person name="Karaoz U."/>
            <person name="Brodie E.L."/>
            <person name="Williams K.H."/>
            <person name="Hubbard S.S."/>
            <person name="Banfield J.F."/>
        </authorList>
    </citation>
    <scope>NUCLEOTIDE SEQUENCE [LARGE SCALE GENOMIC DNA]</scope>
</reference>
<proteinExistence type="predicted"/>
<dbReference type="EMBL" id="MHCC01000027">
    <property type="protein sequence ID" value="OGY12536.1"/>
    <property type="molecule type" value="Genomic_DNA"/>
</dbReference>
<evidence type="ECO:0008006" key="3">
    <source>
        <dbReference type="Google" id="ProtNLM"/>
    </source>
</evidence>